<evidence type="ECO:0000256" key="1">
    <source>
        <dbReference type="PROSITE-ProRule" id="PRU00285"/>
    </source>
</evidence>
<keyword evidence="6" id="KW-1185">Reference proteome</keyword>
<evidence type="ECO:0000259" key="4">
    <source>
        <dbReference type="PROSITE" id="PS01031"/>
    </source>
</evidence>
<dbReference type="CDD" id="cd06464">
    <property type="entry name" value="ACD_sHsps-like"/>
    <property type="match status" value="1"/>
</dbReference>
<dbReference type="SUPFAM" id="SSF49764">
    <property type="entry name" value="HSP20-like chaperones"/>
    <property type="match status" value="1"/>
</dbReference>
<dbReference type="PANTHER" id="PTHR11527">
    <property type="entry name" value="HEAT-SHOCK PROTEIN 20 FAMILY MEMBER"/>
    <property type="match status" value="1"/>
</dbReference>
<dbReference type="OrthoDB" id="288864at2"/>
<feature type="region of interest" description="Disordered" evidence="3">
    <location>
        <begin position="103"/>
        <end position="129"/>
    </location>
</feature>
<organism evidence="5 6">
    <name type="scientific">Stieleria varia</name>
    <dbReference type="NCBI Taxonomy" id="2528005"/>
    <lineage>
        <taxon>Bacteria</taxon>
        <taxon>Pseudomonadati</taxon>
        <taxon>Planctomycetota</taxon>
        <taxon>Planctomycetia</taxon>
        <taxon>Pirellulales</taxon>
        <taxon>Pirellulaceae</taxon>
        <taxon>Stieleria</taxon>
    </lineage>
</organism>
<dbReference type="PROSITE" id="PS01031">
    <property type="entry name" value="SHSP"/>
    <property type="match status" value="1"/>
</dbReference>
<name>A0A5C6B7P7_9BACT</name>
<dbReference type="Gene3D" id="2.60.40.790">
    <property type="match status" value="1"/>
</dbReference>
<evidence type="ECO:0000256" key="2">
    <source>
        <dbReference type="RuleBase" id="RU003616"/>
    </source>
</evidence>
<dbReference type="InterPro" id="IPR031107">
    <property type="entry name" value="Small_HSP"/>
</dbReference>
<evidence type="ECO:0000313" key="5">
    <source>
        <dbReference type="EMBL" id="TWU08285.1"/>
    </source>
</evidence>
<keyword evidence="5" id="KW-0346">Stress response</keyword>
<comment type="similarity">
    <text evidence="1 2">Belongs to the small heat shock protein (HSP20) family.</text>
</comment>
<dbReference type="Proteomes" id="UP000320176">
    <property type="component" value="Unassembled WGS sequence"/>
</dbReference>
<dbReference type="EMBL" id="SJPN01000001">
    <property type="protein sequence ID" value="TWU08285.1"/>
    <property type="molecule type" value="Genomic_DNA"/>
</dbReference>
<evidence type="ECO:0000313" key="6">
    <source>
        <dbReference type="Proteomes" id="UP000320176"/>
    </source>
</evidence>
<evidence type="ECO:0000256" key="3">
    <source>
        <dbReference type="SAM" id="MobiDB-lite"/>
    </source>
</evidence>
<reference evidence="5 6" key="1">
    <citation type="submission" date="2019-02" db="EMBL/GenBank/DDBJ databases">
        <title>Deep-cultivation of Planctomycetes and their phenomic and genomic characterization uncovers novel biology.</title>
        <authorList>
            <person name="Wiegand S."/>
            <person name="Jogler M."/>
            <person name="Boedeker C."/>
            <person name="Pinto D."/>
            <person name="Vollmers J."/>
            <person name="Rivas-Marin E."/>
            <person name="Kohn T."/>
            <person name="Peeters S.H."/>
            <person name="Heuer A."/>
            <person name="Rast P."/>
            <person name="Oberbeckmann S."/>
            <person name="Bunk B."/>
            <person name="Jeske O."/>
            <person name="Meyerdierks A."/>
            <person name="Storesund J.E."/>
            <person name="Kallscheuer N."/>
            <person name="Luecker S."/>
            <person name="Lage O.M."/>
            <person name="Pohl T."/>
            <person name="Merkel B.J."/>
            <person name="Hornburger P."/>
            <person name="Mueller R.-W."/>
            <person name="Bruemmer F."/>
            <person name="Labrenz M."/>
            <person name="Spormann A.M."/>
            <person name="Op Den Camp H."/>
            <person name="Overmann J."/>
            <person name="Amann R."/>
            <person name="Jetten M.S.M."/>
            <person name="Mascher T."/>
            <person name="Medema M.H."/>
            <person name="Devos D.P."/>
            <person name="Kaster A.-K."/>
            <person name="Ovreas L."/>
            <person name="Rohde M."/>
            <person name="Galperin M.Y."/>
            <person name="Jogler C."/>
        </authorList>
    </citation>
    <scope>NUCLEOTIDE SEQUENCE [LARGE SCALE GENOMIC DNA]</scope>
    <source>
        <strain evidence="5 6">Pla52n</strain>
    </source>
</reference>
<dbReference type="InterPro" id="IPR008978">
    <property type="entry name" value="HSP20-like_chaperone"/>
</dbReference>
<feature type="domain" description="SHSP" evidence="4">
    <location>
        <begin position="49"/>
        <end position="190"/>
    </location>
</feature>
<dbReference type="AlphaFoldDB" id="A0A5C6B7P7"/>
<dbReference type="Pfam" id="PF00011">
    <property type="entry name" value="HSP20"/>
    <property type="match status" value="1"/>
</dbReference>
<comment type="caution">
    <text evidence="5">The sequence shown here is derived from an EMBL/GenBank/DDBJ whole genome shotgun (WGS) entry which is preliminary data.</text>
</comment>
<dbReference type="RefSeq" id="WP_146518355.1">
    <property type="nucleotide sequence ID" value="NZ_CP151726.1"/>
</dbReference>
<protein>
    <submittedName>
        <fullName evidence="5">18 kDa heat shock protein</fullName>
    </submittedName>
</protein>
<proteinExistence type="inferred from homology"/>
<sequence>MRMVFPHSVSGRFMDELASDMSNLVETLLGDARNGGASRRTGATSEDSKPQPRWPVPVDVIETETDFQILADLPGVDAAAIELEVQDEQVTLVANRPNAVVPVEPAEGEPAEGEPTEGQPTEGQLGNEPSKMYTRLRSERRFGEYRRVFQLPAPVDQDAVTATYVDGVLSVTLPKLVEKNTARRVEVIRQNAN</sequence>
<dbReference type="InterPro" id="IPR002068">
    <property type="entry name" value="A-crystallin/Hsp20_dom"/>
</dbReference>
<gene>
    <name evidence="5" type="ORF">Pla52n_08670</name>
</gene>
<feature type="region of interest" description="Disordered" evidence="3">
    <location>
        <begin position="31"/>
        <end position="55"/>
    </location>
</feature>
<feature type="compositionally biased region" description="Acidic residues" evidence="3">
    <location>
        <begin position="106"/>
        <end position="115"/>
    </location>
</feature>
<accession>A0A5C6B7P7</accession>